<organism evidence="2 3">
    <name type="scientific">Phaseolus angularis</name>
    <name type="common">Azuki bean</name>
    <name type="synonym">Vigna angularis</name>
    <dbReference type="NCBI Taxonomy" id="3914"/>
    <lineage>
        <taxon>Eukaryota</taxon>
        <taxon>Viridiplantae</taxon>
        <taxon>Streptophyta</taxon>
        <taxon>Embryophyta</taxon>
        <taxon>Tracheophyta</taxon>
        <taxon>Spermatophyta</taxon>
        <taxon>Magnoliopsida</taxon>
        <taxon>eudicotyledons</taxon>
        <taxon>Gunneridae</taxon>
        <taxon>Pentapetalae</taxon>
        <taxon>rosids</taxon>
        <taxon>fabids</taxon>
        <taxon>Fabales</taxon>
        <taxon>Fabaceae</taxon>
        <taxon>Papilionoideae</taxon>
        <taxon>50 kb inversion clade</taxon>
        <taxon>NPAAA clade</taxon>
        <taxon>indigoferoid/millettioid clade</taxon>
        <taxon>Phaseoleae</taxon>
        <taxon>Vigna</taxon>
    </lineage>
</organism>
<dbReference type="Pfam" id="PF03080">
    <property type="entry name" value="Neprosin"/>
    <property type="match status" value="1"/>
</dbReference>
<evidence type="ECO:0000313" key="3">
    <source>
        <dbReference type="Proteomes" id="UP000053144"/>
    </source>
</evidence>
<dbReference type="InterPro" id="IPR004314">
    <property type="entry name" value="Neprosin"/>
</dbReference>
<sequence>MFGLEEENCPEGTVPILRTTKYNLTQENLISNDHMLVQDIPGVHLAEVSLKRRSGPYYKVSGIMNIYNPKVNQKSQISMSHIWVEKGSVDTTNKISAGWHVHPELNSDYATHFYSTWTSDNFRKTGCYNVRCPGFVQTDRNIYLGSRFPHVSVYGVSSYEIYISITQDAETKNWWLTLGDKNIGYFPAALFVNLGSAAIVGWGGRTKANIGSPSPPMGSGHFPDGHSLNSCYFRSVFIQDSSRDIYGPKPDQTVSFTDNSKCYGVTYYGDQREFGGSVLQFGGPGGDCGK</sequence>
<name>A0A0L9UWA6_PHAAN</name>
<dbReference type="PANTHER" id="PTHR31589:SF223">
    <property type="entry name" value="PROTEIN, PUTATIVE (DUF239)-RELATED"/>
    <property type="match status" value="1"/>
</dbReference>
<reference evidence="3" key="1">
    <citation type="journal article" date="2015" name="Proc. Natl. Acad. Sci. U.S.A.">
        <title>Genome sequencing of adzuki bean (Vigna angularis) provides insight into high starch and low fat accumulation and domestication.</title>
        <authorList>
            <person name="Yang K."/>
            <person name="Tian Z."/>
            <person name="Chen C."/>
            <person name="Luo L."/>
            <person name="Zhao B."/>
            <person name="Wang Z."/>
            <person name="Yu L."/>
            <person name="Li Y."/>
            <person name="Sun Y."/>
            <person name="Li W."/>
            <person name="Chen Y."/>
            <person name="Li Y."/>
            <person name="Zhang Y."/>
            <person name="Ai D."/>
            <person name="Zhao J."/>
            <person name="Shang C."/>
            <person name="Ma Y."/>
            <person name="Wu B."/>
            <person name="Wang M."/>
            <person name="Gao L."/>
            <person name="Sun D."/>
            <person name="Zhang P."/>
            <person name="Guo F."/>
            <person name="Wang W."/>
            <person name="Li Y."/>
            <person name="Wang J."/>
            <person name="Varshney R.K."/>
            <person name="Wang J."/>
            <person name="Ling H.Q."/>
            <person name="Wan P."/>
        </authorList>
    </citation>
    <scope>NUCLEOTIDE SEQUENCE</scope>
    <source>
        <strain evidence="3">cv. Jingnong 6</strain>
    </source>
</reference>
<dbReference type="STRING" id="3914.A0A0L9UWA6"/>
<dbReference type="Gramene" id="KOM47038">
    <property type="protein sequence ID" value="KOM47038"/>
    <property type="gene ID" value="LR48_Vigan07g074200"/>
</dbReference>
<dbReference type="Proteomes" id="UP000053144">
    <property type="component" value="Chromosome 7"/>
</dbReference>
<accession>A0A0L9UWA6</accession>
<dbReference type="PROSITE" id="PS52045">
    <property type="entry name" value="NEPROSIN_PEP_CD"/>
    <property type="match status" value="1"/>
</dbReference>
<gene>
    <name evidence="2" type="ORF">LR48_Vigan07g074200</name>
</gene>
<proteinExistence type="predicted"/>
<dbReference type="PANTHER" id="PTHR31589">
    <property type="entry name" value="PROTEIN, PUTATIVE (DUF239)-RELATED-RELATED"/>
    <property type="match status" value="1"/>
</dbReference>
<feature type="domain" description="Neprosin PEP catalytic" evidence="1">
    <location>
        <begin position="38"/>
        <end position="289"/>
    </location>
</feature>
<evidence type="ECO:0000313" key="2">
    <source>
        <dbReference type="EMBL" id="KOM47038.1"/>
    </source>
</evidence>
<dbReference type="AlphaFoldDB" id="A0A0L9UWA6"/>
<dbReference type="OMA" id="MNARILN"/>
<evidence type="ECO:0000259" key="1">
    <source>
        <dbReference type="PROSITE" id="PS52045"/>
    </source>
</evidence>
<dbReference type="Gene3D" id="3.90.1320.10">
    <property type="entry name" value="Outer-capsid protein sigma 3, large lobe"/>
    <property type="match status" value="1"/>
</dbReference>
<protein>
    <recommendedName>
        <fullName evidence="1">Neprosin PEP catalytic domain-containing protein</fullName>
    </recommendedName>
</protein>
<dbReference type="InterPro" id="IPR053168">
    <property type="entry name" value="Glutamic_endopeptidase"/>
</dbReference>
<dbReference type="EMBL" id="CM003377">
    <property type="protein sequence ID" value="KOM47038.1"/>
    <property type="molecule type" value="Genomic_DNA"/>
</dbReference>